<evidence type="ECO:0000313" key="1">
    <source>
        <dbReference type="EMBL" id="BBH95423.1"/>
    </source>
</evidence>
<name>A0A455T497_9CHLR</name>
<sequence>MITVNPAKLTPRDCVLEALGYRCTLTLWPFTGQASKLSWQASSRDLPVRFNPPGGTCTPGQPFEVIAYIVSSSGQQGHLLFAFTIPSSGATYTQVVLWQD</sequence>
<gene>
    <name evidence="1" type="ORF">KTA_36220</name>
</gene>
<proteinExistence type="predicted"/>
<protein>
    <recommendedName>
        <fullName evidence="2">Proteinase inhibitor I42 chagasin domain-containing protein</fullName>
    </recommendedName>
</protein>
<reference evidence="1" key="1">
    <citation type="submission" date="2018-12" db="EMBL/GenBank/DDBJ databases">
        <title>Novel natural products biosynthetic potential of the class Ktedonobacteria.</title>
        <authorList>
            <person name="Zheng Y."/>
            <person name="Saitou A."/>
            <person name="Wang C.M."/>
            <person name="Toyoda A."/>
            <person name="Minakuchi Y."/>
            <person name="Sekiguchi Y."/>
            <person name="Ueda K."/>
            <person name="Takano H."/>
            <person name="Sakai Y."/>
            <person name="Yokota A."/>
            <person name="Yabe S."/>
        </authorList>
    </citation>
    <scope>NUCLEOTIDE SEQUENCE</scope>
    <source>
        <strain evidence="1">A3-2</strain>
    </source>
</reference>
<organism evidence="1">
    <name type="scientific">Thermogemmatispora argillosa</name>
    <dbReference type="NCBI Taxonomy" id="2045280"/>
    <lineage>
        <taxon>Bacteria</taxon>
        <taxon>Bacillati</taxon>
        <taxon>Chloroflexota</taxon>
        <taxon>Ktedonobacteria</taxon>
        <taxon>Thermogemmatisporales</taxon>
        <taxon>Thermogemmatisporaceae</taxon>
        <taxon>Thermogemmatispora</taxon>
    </lineage>
</organism>
<dbReference type="EMBL" id="AP019377">
    <property type="protein sequence ID" value="BBH95423.1"/>
    <property type="molecule type" value="Genomic_DNA"/>
</dbReference>
<accession>A0A455T497</accession>
<evidence type="ECO:0008006" key="2">
    <source>
        <dbReference type="Google" id="ProtNLM"/>
    </source>
</evidence>
<dbReference type="AlphaFoldDB" id="A0A455T497"/>